<evidence type="ECO:0000256" key="4">
    <source>
        <dbReference type="ARBA" id="ARBA00022801"/>
    </source>
</evidence>
<evidence type="ECO:0000256" key="7">
    <source>
        <dbReference type="SAM" id="Phobius"/>
    </source>
</evidence>
<feature type="transmembrane region" description="Helical" evidence="7">
    <location>
        <begin position="31"/>
        <end position="57"/>
    </location>
</feature>
<evidence type="ECO:0000256" key="5">
    <source>
        <dbReference type="ARBA" id="ARBA00022833"/>
    </source>
</evidence>
<comment type="similarity">
    <text evidence="2">Belongs to the peptidase M50B family.</text>
</comment>
<feature type="transmembrane region" description="Helical" evidence="7">
    <location>
        <begin position="185"/>
        <end position="205"/>
    </location>
</feature>
<evidence type="ECO:0000256" key="3">
    <source>
        <dbReference type="ARBA" id="ARBA00022670"/>
    </source>
</evidence>
<keyword evidence="6" id="KW-0482">Metalloprotease</keyword>
<dbReference type="PANTHER" id="PTHR39188:SF3">
    <property type="entry name" value="STAGE IV SPORULATION PROTEIN FB"/>
    <property type="match status" value="1"/>
</dbReference>
<sequence>MNAYFVGSERPARHIVATMSSKLRPTASAGVLWGIMGAFMAFLTLSLALGLFALPLYKFERSISGRITATGLSGPEFFFGFAITTAISLVTSPLYGIGFVIAVLLHETVTALACRHLGYDVARVRLVPLPWVAQPRCDHAHERDIDEVFEALYGPALAIVPMALSFSLFHVLSAPAPQLAEAFRAIAIMLGCFNFVVLLPFLPFAGGRAVRAVSASFWPQLAPAVTVFMTAAFATAALRDGSIAMGVLAAVGAQSLLHRKQPDQQRLSPNEALLIMACYAFTMTVHFLGGFGLLKGAI</sequence>
<reference evidence="9" key="1">
    <citation type="journal article" date="2019" name="Int. J. Syst. Evol. Microbiol.">
        <title>The Global Catalogue of Microorganisms (GCM) 10K type strain sequencing project: providing services to taxonomists for standard genome sequencing and annotation.</title>
        <authorList>
            <consortium name="The Broad Institute Genomics Platform"/>
            <consortium name="The Broad Institute Genome Sequencing Center for Infectious Disease"/>
            <person name="Wu L."/>
            <person name="Ma J."/>
        </authorList>
    </citation>
    <scope>NUCLEOTIDE SEQUENCE [LARGE SCALE GENOMIC DNA]</scope>
    <source>
        <strain evidence="9">JCM 17190</strain>
    </source>
</reference>
<keyword evidence="4" id="KW-0378">Hydrolase</keyword>
<organism evidence="8 9">
    <name type="scientific">Celeribacter arenosi</name>
    <dbReference type="NCBI Taxonomy" id="792649"/>
    <lineage>
        <taxon>Bacteria</taxon>
        <taxon>Pseudomonadati</taxon>
        <taxon>Pseudomonadota</taxon>
        <taxon>Alphaproteobacteria</taxon>
        <taxon>Rhodobacterales</taxon>
        <taxon>Roseobacteraceae</taxon>
        <taxon>Celeribacter</taxon>
    </lineage>
</organism>
<comment type="caution">
    <text evidence="8">The sequence shown here is derived from an EMBL/GenBank/DDBJ whole genome shotgun (WGS) entry which is preliminary data.</text>
</comment>
<feature type="transmembrane region" description="Helical" evidence="7">
    <location>
        <begin position="77"/>
        <end position="105"/>
    </location>
</feature>
<feature type="transmembrane region" description="Helical" evidence="7">
    <location>
        <begin position="225"/>
        <end position="251"/>
    </location>
</feature>
<keyword evidence="7" id="KW-0812">Transmembrane</keyword>
<keyword evidence="3" id="KW-0645">Protease</keyword>
<dbReference type="PANTHER" id="PTHR39188">
    <property type="entry name" value="MEMBRANE-ASSOCIATED ZINC METALLOPROTEASE M50B"/>
    <property type="match status" value="1"/>
</dbReference>
<proteinExistence type="inferred from homology"/>
<accession>A0ABP7K6V3</accession>
<feature type="transmembrane region" description="Helical" evidence="7">
    <location>
        <begin position="152"/>
        <end position="173"/>
    </location>
</feature>
<feature type="transmembrane region" description="Helical" evidence="7">
    <location>
        <begin position="272"/>
        <end position="294"/>
    </location>
</feature>
<keyword evidence="5" id="KW-0862">Zinc</keyword>
<dbReference type="Proteomes" id="UP001399917">
    <property type="component" value="Unassembled WGS sequence"/>
</dbReference>
<keyword evidence="9" id="KW-1185">Reference proteome</keyword>
<keyword evidence="7" id="KW-1133">Transmembrane helix</keyword>
<evidence type="ECO:0000256" key="2">
    <source>
        <dbReference type="ARBA" id="ARBA00007931"/>
    </source>
</evidence>
<evidence type="ECO:0000256" key="1">
    <source>
        <dbReference type="ARBA" id="ARBA00001947"/>
    </source>
</evidence>
<comment type="cofactor">
    <cofactor evidence="1">
        <name>Zn(2+)</name>
        <dbReference type="ChEBI" id="CHEBI:29105"/>
    </cofactor>
</comment>
<evidence type="ECO:0000256" key="6">
    <source>
        <dbReference type="ARBA" id="ARBA00023049"/>
    </source>
</evidence>
<gene>
    <name evidence="8" type="ORF">GCM10022404_17210</name>
</gene>
<keyword evidence="7" id="KW-0472">Membrane</keyword>
<evidence type="ECO:0000313" key="9">
    <source>
        <dbReference type="Proteomes" id="UP001399917"/>
    </source>
</evidence>
<evidence type="ECO:0000313" key="8">
    <source>
        <dbReference type="EMBL" id="GAA3867615.1"/>
    </source>
</evidence>
<protein>
    <submittedName>
        <fullName evidence="8">Uncharacterized protein</fullName>
    </submittedName>
</protein>
<dbReference type="EMBL" id="BAABDF010000007">
    <property type="protein sequence ID" value="GAA3867615.1"/>
    <property type="molecule type" value="Genomic_DNA"/>
</dbReference>
<name>A0ABP7K6V3_9RHOB</name>